<name>A0A316C9V3_PSESE</name>
<dbReference type="Gene3D" id="1.10.760.10">
    <property type="entry name" value="Cytochrome c-like domain"/>
    <property type="match status" value="1"/>
</dbReference>
<keyword evidence="1" id="KW-0732">Signal</keyword>
<evidence type="ECO:0000313" key="2">
    <source>
        <dbReference type="EMBL" id="PWJ74866.1"/>
    </source>
</evidence>
<gene>
    <name evidence="2" type="ORF">C7441_12261</name>
</gene>
<reference evidence="2 3" key="1">
    <citation type="submission" date="2018-05" db="EMBL/GenBank/DDBJ databases">
        <title>Genomic Encyclopedia of Type Strains, Phase IV (KMG-IV): sequencing the most valuable type-strain genomes for metagenomic binning, comparative biology and taxonomic classification.</title>
        <authorList>
            <person name="Goeker M."/>
        </authorList>
    </citation>
    <scope>NUCLEOTIDE SEQUENCE [LARGE SCALE GENOMIC DNA]</scope>
    <source>
        <strain evidence="2 3">DSM 6986</strain>
    </source>
</reference>
<dbReference type="SUPFAM" id="SSF46626">
    <property type="entry name" value="Cytochrome c"/>
    <property type="match status" value="1"/>
</dbReference>
<dbReference type="AlphaFoldDB" id="A0A316C9V3"/>
<dbReference type="GO" id="GO:0009055">
    <property type="term" value="F:electron transfer activity"/>
    <property type="evidence" value="ECO:0007669"/>
    <property type="project" value="InterPro"/>
</dbReference>
<dbReference type="STRING" id="1192868.GCA_000304395_01120"/>
<dbReference type="EMBL" id="QGGG01000022">
    <property type="protein sequence ID" value="PWJ74866.1"/>
    <property type="molecule type" value="Genomic_DNA"/>
</dbReference>
<dbReference type="Proteomes" id="UP000245396">
    <property type="component" value="Unassembled WGS sequence"/>
</dbReference>
<dbReference type="GO" id="GO:0020037">
    <property type="term" value="F:heme binding"/>
    <property type="evidence" value="ECO:0007669"/>
    <property type="project" value="InterPro"/>
</dbReference>
<accession>A0A316C9V3</accession>
<evidence type="ECO:0000256" key="1">
    <source>
        <dbReference type="SAM" id="SignalP"/>
    </source>
</evidence>
<keyword evidence="3" id="KW-1185">Reference proteome</keyword>
<feature type="chain" id="PRO_5016304913" evidence="1">
    <location>
        <begin position="26"/>
        <end position="104"/>
    </location>
</feature>
<evidence type="ECO:0000313" key="3">
    <source>
        <dbReference type="Proteomes" id="UP000245396"/>
    </source>
</evidence>
<feature type="signal peptide" evidence="1">
    <location>
        <begin position="1"/>
        <end position="25"/>
    </location>
</feature>
<sequence>MKRISAKALFVAGATALLGAGYAAAESLSYELPDETAEFRQGPGVEMAEINCVACHSADYIETQPPAMGHGFWEAEVKKMKNVYGAPIEEADIQGIADYLASTY</sequence>
<protein>
    <submittedName>
        <fullName evidence="2">Sulfite dehydrogenase (Cytochrome) subunit SorB</fullName>
    </submittedName>
</protein>
<dbReference type="InterPro" id="IPR036909">
    <property type="entry name" value="Cyt_c-like_dom_sf"/>
</dbReference>
<proteinExistence type="predicted"/>
<dbReference type="RefSeq" id="WP_019170804.1">
    <property type="nucleotide sequence ID" value="NZ_QGGG01000022.1"/>
</dbReference>
<organism evidence="2 3">
    <name type="scientific">Pseudaminobacter salicylatoxidans</name>
    <dbReference type="NCBI Taxonomy" id="93369"/>
    <lineage>
        <taxon>Bacteria</taxon>
        <taxon>Pseudomonadati</taxon>
        <taxon>Pseudomonadota</taxon>
        <taxon>Alphaproteobacteria</taxon>
        <taxon>Hyphomicrobiales</taxon>
        <taxon>Phyllobacteriaceae</taxon>
        <taxon>Pseudaminobacter</taxon>
    </lineage>
</organism>
<dbReference type="OrthoDB" id="9789237at2"/>
<comment type="caution">
    <text evidence="2">The sequence shown here is derived from an EMBL/GenBank/DDBJ whole genome shotgun (WGS) entry which is preliminary data.</text>
</comment>